<dbReference type="PATRIC" id="fig|1229205.11.peg.1170"/>
<dbReference type="STRING" id="1229205.BUPH_05189"/>
<keyword evidence="1" id="KW-0472">Membrane</keyword>
<dbReference type="EMBL" id="CP003863">
    <property type="protein sequence ID" value="AFT85159.1"/>
    <property type="molecule type" value="Genomic_DNA"/>
</dbReference>
<evidence type="ECO:0000259" key="2">
    <source>
        <dbReference type="Pfam" id="PF13548"/>
    </source>
</evidence>
<feature type="transmembrane region" description="Helical" evidence="1">
    <location>
        <begin position="160"/>
        <end position="190"/>
    </location>
</feature>
<feature type="transmembrane region" description="Helical" evidence="1">
    <location>
        <begin position="20"/>
        <end position="44"/>
    </location>
</feature>
<protein>
    <submittedName>
        <fullName evidence="3">Transmembrane protein</fullName>
    </submittedName>
</protein>
<feature type="transmembrane region" description="Helical" evidence="1">
    <location>
        <begin position="56"/>
        <end position="78"/>
    </location>
</feature>
<gene>
    <name evidence="3" type="ORF">BUPH_05189</name>
</gene>
<keyword evidence="1" id="KW-1133">Transmembrane helix</keyword>
<proteinExistence type="predicted"/>
<evidence type="ECO:0000256" key="1">
    <source>
        <dbReference type="SAM" id="Phobius"/>
    </source>
</evidence>
<evidence type="ECO:0000313" key="3">
    <source>
        <dbReference type="EMBL" id="AFT85159.1"/>
    </source>
</evidence>
<evidence type="ECO:0000313" key="4">
    <source>
        <dbReference type="Proteomes" id="UP000010105"/>
    </source>
</evidence>
<dbReference type="Pfam" id="PF13548">
    <property type="entry name" value="DUF4126"/>
    <property type="match status" value="1"/>
</dbReference>
<dbReference type="InterPro" id="IPR025196">
    <property type="entry name" value="DUF4126"/>
</dbReference>
<dbReference type="Proteomes" id="UP000010105">
    <property type="component" value="Chromosome 1"/>
</dbReference>
<dbReference type="HOGENOM" id="CLU_086377_0_0_4"/>
<dbReference type="KEGG" id="bpx:BUPH_05189"/>
<dbReference type="eggNOG" id="ENOG502Z9HI">
    <property type="taxonomic scope" value="Bacteria"/>
</dbReference>
<feature type="domain" description="DUF4126" evidence="2">
    <location>
        <begin position="21"/>
        <end position="191"/>
    </location>
</feature>
<organism evidence="3 4">
    <name type="scientific">Paraburkholderia phenoliruptrix BR3459a</name>
    <dbReference type="NCBI Taxonomy" id="1229205"/>
    <lineage>
        <taxon>Bacteria</taxon>
        <taxon>Pseudomonadati</taxon>
        <taxon>Pseudomonadota</taxon>
        <taxon>Betaproteobacteria</taxon>
        <taxon>Burkholderiales</taxon>
        <taxon>Burkholderiaceae</taxon>
        <taxon>Paraburkholderia</taxon>
    </lineage>
</organism>
<dbReference type="AlphaFoldDB" id="K0DP11"/>
<name>K0DP11_9BURK</name>
<sequence>MAPAVAARAASLEAAMLESLSLAAGLSWGSGLRLYLTVLLAGVFERLGLIHLPDTLSALSSPWVIGVAGVLTVTEFLADKIPAFDSLWDAIHTFIRIPAGAVLAAGALGHADPALLTVAALAGGTLAGTAHLTKAGTRALINLSPEPVSNIVTSTAEDGFVFGGILLALFVPLLFLVLIVGFLVLAGWVLPRLWRGVQGGFRGMATHMVSRLARSRHD</sequence>
<reference evidence="3 4" key="1">
    <citation type="journal article" date="2012" name="J. Bacteriol.">
        <title>Complete Genome Sequence of Burkholderia phenoliruptrix BR3459a (CLA1), a Heat-Tolerant, Nitrogen-Fixing Symbiont of Mimosa flocculosa.</title>
        <authorList>
            <person name="de Oliveira Cunha C."/>
            <person name="Goda Zuleta L.F."/>
            <person name="Paula de Almeida L.G."/>
            <person name="Prioli Ciapina L."/>
            <person name="Lustrino Borges W."/>
            <person name="Pitard R.M."/>
            <person name="Baldani J.I."/>
            <person name="Straliotto R."/>
            <person name="de Faria S.M."/>
            <person name="Hungria M."/>
            <person name="Sousa Cavada B."/>
            <person name="Mercante F.M."/>
            <person name="Ribeiro de Vasconcelos A.T."/>
        </authorList>
    </citation>
    <scope>NUCLEOTIDE SEQUENCE [LARGE SCALE GENOMIC DNA]</scope>
    <source>
        <strain evidence="3 4">BR3459a</strain>
    </source>
</reference>
<accession>K0DP11</accession>
<keyword evidence="1 3" id="KW-0812">Transmembrane</keyword>